<evidence type="ECO:0000313" key="5">
    <source>
        <dbReference type="Proteomes" id="UP001596472"/>
    </source>
</evidence>
<dbReference type="SUPFAM" id="SSF74653">
    <property type="entry name" value="TolA/TonB C-terminal domain"/>
    <property type="match status" value="1"/>
</dbReference>
<proteinExistence type="predicted"/>
<keyword evidence="2" id="KW-1133">Transmembrane helix</keyword>
<evidence type="ECO:0000256" key="1">
    <source>
        <dbReference type="SAM" id="MobiDB-lite"/>
    </source>
</evidence>
<dbReference type="Proteomes" id="UP001596472">
    <property type="component" value="Unassembled WGS sequence"/>
</dbReference>
<keyword evidence="2" id="KW-0472">Membrane</keyword>
<feature type="domain" description="TonB C-terminal" evidence="3">
    <location>
        <begin position="168"/>
        <end position="234"/>
    </location>
</feature>
<dbReference type="Gene3D" id="3.30.1150.10">
    <property type="match status" value="1"/>
</dbReference>
<dbReference type="EMBL" id="JBHTBS010000007">
    <property type="protein sequence ID" value="MFC7338330.1"/>
    <property type="molecule type" value="Genomic_DNA"/>
</dbReference>
<dbReference type="InterPro" id="IPR037682">
    <property type="entry name" value="TonB_C"/>
</dbReference>
<evidence type="ECO:0000256" key="2">
    <source>
        <dbReference type="SAM" id="Phobius"/>
    </source>
</evidence>
<name>A0ABW2L9Q8_9BACT</name>
<accession>A0ABW2L9Q8</accession>
<gene>
    <name evidence="4" type="ORF">ACFQY0_14145</name>
</gene>
<dbReference type="RefSeq" id="WP_379713545.1">
    <property type="nucleotide sequence ID" value="NZ_JBHTBS010000007.1"/>
</dbReference>
<feature type="region of interest" description="Disordered" evidence="1">
    <location>
        <begin position="105"/>
        <end position="143"/>
    </location>
</feature>
<feature type="compositionally biased region" description="Low complexity" evidence="1">
    <location>
        <begin position="120"/>
        <end position="133"/>
    </location>
</feature>
<feature type="compositionally biased region" description="Pro residues" evidence="1">
    <location>
        <begin position="46"/>
        <end position="66"/>
    </location>
</feature>
<feature type="transmembrane region" description="Helical" evidence="2">
    <location>
        <begin position="6"/>
        <end position="27"/>
    </location>
</feature>
<feature type="region of interest" description="Disordered" evidence="1">
    <location>
        <begin position="43"/>
        <end position="85"/>
    </location>
</feature>
<evidence type="ECO:0000259" key="3">
    <source>
        <dbReference type="Pfam" id="PF03544"/>
    </source>
</evidence>
<comment type="caution">
    <text evidence="4">The sequence shown here is derived from an EMBL/GenBank/DDBJ whole genome shotgun (WGS) entry which is preliminary data.</text>
</comment>
<evidence type="ECO:0000313" key="4">
    <source>
        <dbReference type="EMBL" id="MFC7338330.1"/>
    </source>
</evidence>
<dbReference type="Pfam" id="PF03544">
    <property type="entry name" value="TonB_C"/>
    <property type="match status" value="1"/>
</dbReference>
<keyword evidence="5" id="KW-1185">Reference proteome</keyword>
<sequence length="238" mass="25660">MRLPSTVVGIVIAGMLLAVLGLARLLVPEVKEAELELREVEISALPEPPPPPPEEPPPDAPPPPPALTEVTHIPDPTRVPVPKAELPMDLTMPVDPFFTEVEVAPLPQPKPQPVRRRPVAKPQPSSRPSTTTKPRPPAPVAKSHYNISELDGKPRLIRHGSAVFPSSLARKGVTSGTVVFEVELSTSGSVSIRRVISSTHADLVSAARRVASSAKFTSPTRNGQRVKAIMRWPVTIRK</sequence>
<organism evidence="4 5">
    <name type="scientific">Haloferula chungangensis</name>
    <dbReference type="NCBI Taxonomy" id="1048331"/>
    <lineage>
        <taxon>Bacteria</taxon>
        <taxon>Pseudomonadati</taxon>
        <taxon>Verrucomicrobiota</taxon>
        <taxon>Verrucomicrobiia</taxon>
        <taxon>Verrucomicrobiales</taxon>
        <taxon>Verrucomicrobiaceae</taxon>
        <taxon>Haloferula</taxon>
    </lineage>
</organism>
<protein>
    <submittedName>
        <fullName evidence="4">Energy transducer TonB</fullName>
    </submittedName>
</protein>
<reference evidence="5" key="1">
    <citation type="journal article" date="2019" name="Int. J. Syst. Evol. Microbiol.">
        <title>The Global Catalogue of Microorganisms (GCM) 10K type strain sequencing project: providing services to taxonomists for standard genome sequencing and annotation.</title>
        <authorList>
            <consortium name="The Broad Institute Genomics Platform"/>
            <consortium name="The Broad Institute Genome Sequencing Center for Infectious Disease"/>
            <person name="Wu L."/>
            <person name="Ma J."/>
        </authorList>
    </citation>
    <scope>NUCLEOTIDE SEQUENCE [LARGE SCALE GENOMIC DNA]</scope>
    <source>
        <strain evidence="5">CGMCC 4.1467</strain>
    </source>
</reference>
<keyword evidence="2" id="KW-0812">Transmembrane</keyword>